<accession>A0A917QZG0</accession>
<evidence type="ECO:0000313" key="3">
    <source>
        <dbReference type="Proteomes" id="UP000645217"/>
    </source>
</evidence>
<keyword evidence="1" id="KW-0732">Signal</keyword>
<protein>
    <recommendedName>
        <fullName evidence="4">DUF2092 domain-containing protein</fullName>
    </recommendedName>
</protein>
<dbReference type="EMBL" id="BMNT01000009">
    <property type="protein sequence ID" value="GGK77145.1"/>
    <property type="molecule type" value="Genomic_DNA"/>
</dbReference>
<dbReference type="RefSeq" id="WP_189162676.1">
    <property type="nucleotide sequence ID" value="NZ_BMNT01000009.1"/>
</dbReference>
<organism evidence="2 3">
    <name type="scientific">Sphaerisporangium melleum</name>
    <dbReference type="NCBI Taxonomy" id="321316"/>
    <lineage>
        <taxon>Bacteria</taxon>
        <taxon>Bacillati</taxon>
        <taxon>Actinomycetota</taxon>
        <taxon>Actinomycetes</taxon>
        <taxon>Streptosporangiales</taxon>
        <taxon>Streptosporangiaceae</taxon>
        <taxon>Sphaerisporangium</taxon>
    </lineage>
</organism>
<comment type="caution">
    <text evidence="2">The sequence shown here is derived from an EMBL/GenBank/DDBJ whole genome shotgun (WGS) entry which is preliminary data.</text>
</comment>
<dbReference type="AlphaFoldDB" id="A0A917QZG0"/>
<feature type="signal peptide" evidence="1">
    <location>
        <begin position="1"/>
        <end position="20"/>
    </location>
</feature>
<evidence type="ECO:0008006" key="4">
    <source>
        <dbReference type="Google" id="ProtNLM"/>
    </source>
</evidence>
<keyword evidence="3" id="KW-1185">Reference proteome</keyword>
<reference evidence="2" key="1">
    <citation type="journal article" date="2014" name="Int. J. Syst. Evol. Microbiol.">
        <title>Complete genome sequence of Corynebacterium casei LMG S-19264T (=DSM 44701T), isolated from a smear-ripened cheese.</title>
        <authorList>
            <consortium name="US DOE Joint Genome Institute (JGI-PGF)"/>
            <person name="Walter F."/>
            <person name="Albersmeier A."/>
            <person name="Kalinowski J."/>
            <person name="Ruckert C."/>
        </authorList>
    </citation>
    <scope>NUCLEOTIDE SEQUENCE</scope>
    <source>
        <strain evidence="2">JCM 13064</strain>
    </source>
</reference>
<evidence type="ECO:0000256" key="1">
    <source>
        <dbReference type="SAM" id="SignalP"/>
    </source>
</evidence>
<name>A0A917QZG0_9ACTN</name>
<evidence type="ECO:0000313" key="2">
    <source>
        <dbReference type="EMBL" id="GGK77145.1"/>
    </source>
</evidence>
<dbReference type="InterPro" id="IPR029046">
    <property type="entry name" value="LolA/LolB/LppX"/>
</dbReference>
<proteinExistence type="predicted"/>
<dbReference type="SUPFAM" id="SSF89392">
    <property type="entry name" value="Prokaryotic lipoproteins and lipoprotein localization factors"/>
    <property type="match status" value="1"/>
</dbReference>
<dbReference type="Proteomes" id="UP000645217">
    <property type="component" value="Unassembled WGS sequence"/>
</dbReference>
<feature type="chain" id="PRO_5038570829" description="DUF2092 domain-containing protein" evidence="1">
    <location>
        <begin position="21"/>
        <end position="297"/>
    </location>
</feature>
<sequence length="297" mass="31473">MTRLLALAATAAVAPALALAVPAAAHSGPQATMTATRTPQKAPANPVEALRAQLAKKTSVHLDETTRLTVDREEFSRYRQVGTLRLGTSGVEAYDTKTKVADILFGTPTSSIRVVAVGGKTYLKSPLYDAMLPAGRTWVRTSDAIPYTNMVDILQPKVLRTTLAGTKHKGRGGMVGGARTTLLTGTVPLSALAKVSPGLAPLAKSIKSGKPLVLPWKLWVGADQLPRRFQVTLELPSESKYQAAIGVDSRYTAWGGKAVITAPPATLVVDEEDLTSDLPEVTPDYTTKVGSLAAREH</sequence>
<dbReference type="Gene3D" id="2.50.20.20">
    <property type="match status" value="1"/>
</dbReference>
<reference evidence="2" key="2">
    <citation type="submission" date="2020-09" db="EMBL/GenBank/DDBJ databases">
        <authorList>
            <person name="Sun Q."/>
            <person name="Ohkuma M."/>
        </authorList>
    </citation>
    <scope>NUCLEOTIDE SEQUENCE</scope>
    <source>
        <strain evidence="2">JCM 13064</strain>
    </source>
</reference>
<gene>
    <name evidence="2" type="ORF">GCM10007964_19880</name>
</gene>